<organism evidence="2 3">
    <name type="scientific">Enterococcus hermanniensis</name>
    <dbReference type="NCBI Taxonomy" id="249189"/>
    <lineage>
        <taxon>Bacteria</taxon>
        <taxon>Bacillati</taxon>
        <taxon>Bacillota</taxon>
        <taxon>Bacilli</taxon>
        <taxon>Lactobacillales</taxon>
        <taxon>Enterococcaceae</taxon>
        <taxon>Enterococcus</taxon>
    </lineage>
</organism>
<feature type="domain" description="DUF218" evidence="1">
    <location>
        <begin position="82"/>
        <end position="151"/>
    </location>
</feature>
<dbReference type="CDD" id="cd06259">
    <property type="entry name" value="YdcF-like"/>
    <property type="match status" value="1"/>
</dbReference>
<proteinExistence type="predicted"/>
<evidence type="ECO:0000313" key="2">
    <source>
        <dbReference type="EMBL" id="OJG46098.1"/>
    </source>
</evidence>
<dbReference type="OrthoDB" id="2216870at2"/>
<dbReference type="Pfam" id="PF02698">
    <property type="entry name" value="DUF218"/>
    <property type="match status" value="1"/>
</dbReference>
<dbReference type="InterPro" id="IPR014729">
    <property type="entry name" value="Rossmann-like_a/b/a_fold"/>
</dbReference>
<dbReference type="RefSeq" id="WP_071857210.1">
    <property type="nucleotide sequence ID" value="NZ_JBHSHK010000001.1"/>
</dbReference>
<keyword evidence="3" id="KW-1185">Reference proteome</keyword>
<dbReference type="InterPro" id="IPR051599">
    <property type="entry name" value="Cell_Envelope_Assoc"/>
</dbReference>
<dbReference type="EMBL" id="JXKQ01000003">
    <property type="protein sequence ID" value="OJG46098.1"/>
    <property type="molecule type" value="Genomic_DNA"/>
</dbReference>
<dbReference type="PANTHER" id="PTHR30336">
    <property type="entry name" value="INNER MEMBRANE PROTEIN, PROBABLE PERMEASE"/>
    <property type="match status" value="1"/>
</dbReference>
<name>A0A1L8TPJ6_9ENTE</name>
<dbReference type="STRING" id="249189.RV04_GL001264"/>
<comment type="caution">
    <text evidence="2">The sequence shown here is derived from an EMBL/GenBank/DDBJ whole genome shotgun (WGS) entry which is preliminary data.</text>
</comment>
<dbReference type="PANTHER" id="PTHR30336:SF20">
    <property type="entry name" value="DUF218 DOMAIN-CONTAINING PROTEIN"/>
    <property type="match status" value="1"/>
</dbReference>
<reference evidence="2 3" key="1">
    <citation type="submission" date="2014-12" db="EMBL/GenBank/DDBJ databases">
        <title>Draft genome sequences of 29 type strains of Enterococci.</title>
        <authorList>
            <person name="Zhong Z."/>
            <person name="Sun Z."/>
            <person name="Liu W."/>
            <person name="Zhang W."/>
            <person name="Zhang H."/>
        </authorList>
    </citation>
    <scope>NUCLEOTIDE SEQUENCE [LARGE SCALE GENOMIC DNA]</scope>
    <source>
        <strain evidence="2 3">DSM 17122</strain>
    </source>
</reference>
<dbReference type="Proteomes" id="UP000182077">
    <property type="component" value="Unassembled WGS sequence"/>
</dbReference>
<dbReference type="AlphaFoldDB" id="A0A1L8TPJ6"/>
<dbReference type="Gene3D" id="1.10.3620.10">
    <property type="entry name" value="YdcF like domain"/>
    <property type="match status" value="1"/>
</dbReference>
<protein>
    <recommendedName>
        <fullName evidence="1">DUF218 domain-containing protein</fullName>
    </recommendedName>
</protein>
<dbReference type="Gene3D" id="3.40.50.620">
    <property type="entry name" value="HUPs"/>
    <property type="match status" value="1"/>
</dbReference>
<evidence type="ECO:0000259" key="1">
    <source>
        <dbReference type="Pfam" id="PF02698"/>
    </source>
</evidence>
<accession>A0A1L8TPJ6</accession>
<evidence type="ECO:0000313" key="3">
    <source>
        <dbReference type="Proteomes" id="UP000182077"/>
    </source>
</evidence>
<gene>
    <name evidence="2" type="ORF">RV04_GL001264</name>
</gene>
<dbReference type="GO" id="GO:0005886">
    <property type="term" value="C:plasma membrane"/>
    <property type="evidence" value="ECO:0007669"/>
    <property type="project" value="TreeGrafter"/>
</dbReference>
<sequence>MSDFEVLVDYLTTTSIDPNFHSDTLILAGNSLISLIISTAKFCKNQEAIQQIVFVGGIGHGTAPLLANAKKQIPELVRPRWQTLSEAEIMQEIFSYYCSRDVNQLLEPHSKNTGENARFSRDLFKKKRPKKFWLVQDPLVQKRTHLTFSKEWELPLEAIQSLIFEKPELIAYDGQPHFKNTEMDDWWQTDYFLSLTLGEIRRLQDNEQGYGPKGTAYIPHVDLPDDVLLSYQHCQKYLTGNSRI</sequence>
<dbReference type="InterPro" id="IPR003848">
    <property type="entry name" value="DUF218"/>
</dbReference>